<keyword evidence="4 6" id="KW-0067">ATP-binding</keyword>
<dbReference type="InterPro" id="IPR027417">
    <property type="entry name" value="P-loop_NTPase"/>
</dbReference>
<evidence type="ECO:0000259" key="5">
    <source>
        <dbReference type="PROSITE" id="PS50893"/>
    </source>
</evidence>
<dbReference type="EMBL" id="SKFG01000010">
    <property type="protein sequence ID" value="TCZ77062.1"/>
    <property type="molecule type" value="Genomic_DNA"/>
</dbReference>
<comment type="caution">
    <text evidence="6">The sequence shown here is derived from an EMBL/GenBank/DDBJ whole genome shotgun (WGS) entry which is preliminary data.</text>
</comment>
<evidence type="ECO:0000313" key="6">
    <source>
        <dbReference type="EMBL" id="TCZ77062.1"/>
    </source>
</evidence>
<evidence type="ECO:0000313" key="7">
    <source>
        <dbReference type="Proteomes" id="UP000295418"/>
    </source>
</evidence>
<dbReference type="PANTHER" id="PTHR42711:SF5">
    <property type="entry name" value="ABC TRANSPORTER ATP-BINDING PROTEIN NATA"/>
    <property type="match status" value="1"/>
</dbReference>
<reference evidence="6 7" key="1">
    <citation type="submission" date="2019-03" db="EMBL/GenBank/DDBJ databases">
        <authorList>
            <person name="Kim M.K.M."/>
        </authorList>
    </citation>
    <scope>NUCLEOTIDE SEQUENCE [LARGE SCALE GENOMIC DNA]</scope>
    <source>
        <strain evidence="6 7">18JY21-1</strain>
    </source>
</reference>
<sequence length="325" mass="36709">MTNVNIYEIDHVTKVYKKGKVKANDDISFHVNEGEILGLLGPNGAGKSTIINQMVGHLSPTEGSIRFRGVDVLKQSHDVAQNVAFYAQDPHSLTSLKVWEVLYFTGRLRGMSKEAAMMETEELLARFEMEEHRNKILKRISGGQKRMVGIGTTLIGNSSVMIFDEPTNELDPKKRRLVWDLIQEKNQQGTTIILVTHNVLEAEQVVDRVAVINHGKLLAIDHVSKLKQKVDQRLKFEITVTSGIVESLITHLEPYGTINRNGDNRLRLLVEKQDASRVLDWIISDRHGFHIDEYAIVPPSLEDVYFHIDKEAEQIGNAQREAVTS</sequence>
<feature type="domain" description="ABC transporter" evidence="5">
    <location>
        <begin position="7"/>
        <end position="239"/>
    </location>
</feature>
<evidence type="ECO:0000256" key="1">
    <source>
        <dbReference type="ARBA" id="ARBA00005417"/>
    </source>
</evidence>
<dbReference type="InterPro" id="IPR003439">
    <property type="entry name" value="ABC_transporter-like_ATP-bd"/>
</dbReference>
<dbReference type="Proteomes" id="UP000295418">
    <property type="component" value="Unassembled WGS sequence"/>
</dbReference>
<proteinExistence type="inferred from homology"/>
<dbReference type="OrthoDB" id="9776369at2"/>
<dbReference type="InterPro" id="IPR017871">
    <property type="entry name" value="ABC_transporter-like_CS"/>
</dbReference>
<dbReference type="SMART" id="SM00382">
    <property type="entry name" value="AAA"/>
    <property type="match status" value="1"/>
</dbReference>
<dbReference type="RefSeq" id="WP_132418162.1">
    <property type="nucleotide sequence ID" value="NZ_SKFG01000010.1"/>
</dbReference>
<dbReference type="Gene3D" id="3.40.50.300">
    <property type="entry name" value="P-loop containing nucleotide triphosphate hydrolases"/>
    <property type="match status" value="1"/>
</dbReference>
<gene>
    <name evidence="6" type="ORF">E0485_11375</name>
</gene>
<dbReference type="PROSITE" id="PS50893">
    <property type="entry name" value="ABC_TRANSPORTER_2"/>
    <property type="match status" value="1"/>
</dbReference>
<protein>
    <submittedName>
        <fullName evidence="6">ABC transporter ATP-binding protein</fullName>
    </submittedName>
</protein>
<dbReference type="PANTHER" id="PTHR42711">
    <property type="entry name" value="ABC TRANSPORTER ATP-BINDING PROTEIN"/>
    <property type="match status" value="1"/>
</dbReference>
<evidence type="ECO:0000256" key="2">
    <source>
        <dbReference type="ARBA" id="ARBA00022448"/>
    </source>
</evidence>
<dbReference type="SUPFAM" id="SSF52540">
    <property type="entry name" value="P-loop containing nucleoside triphosphate hydrolases"/>
    <property type="match status" value="1"/>
</dbReference>
<evidence type="ECO:0000256" key="4">
    <source>
        <dbReference type="ARBA" id="ARBA00022840"/>
    </source>
</evidence>
<name>A0A4V2WNW7_9BACL</name>
<keyword evidence="7" id="KW-1185">Reference proteome</keyword>
<dbReference type="GO" id="GO:0005524">
    <property type="term" value="F:ATP binding"/>
    <property type="evidence" value="ECO:0007669"/>
    <property type="project" value="UniProtKB-KW"/>
</dbReference>
<organism evidence="6 7">
    <name type="scientific">Paenibacillus albiflavus</name>
    <dbReference type="NCBI Taxonomy" id="2545760"/>
    <lineage>
        <taxon>Bacteria</taxon>
        <taxon>Bacillati</taxon>
        <taxon>Bacillota</taxon>
        <taxon>Bacilli</taxon>
        <taxon>Bacillales</taxon>
        <taxon>Paenibacillaceae</taxon>
        <taxon>Paenibacillus</taxon>
    </lineage>
</organism>
<dbReference type="Pfam" id="PF00005">
    <property type="entry name" value="ABC_tran"/>
    <property type="match status" value="1"/>
</dbReference>
<dbReference type="PROSITE" id="PS00211">
    <property type="entry name" value="ABC_TRANSPORTER_1"/>
    <property type="match status" value="1"/>
</dbReference>
<accession>A0A4V2WNW7</accession>
<keyword evidence="2" id="KW-0813">Transport</keyword>
<dbReference type="InterPro" id="IPR003593">
    <property type="entry name" value="AAA+_ATPase"/>
</dbReference>
<keyword evidence="3" id="KW-0547">Nucleotide-binding</keyword>
<dbReference type="InterPro" id="IPR050763">
    <property type="entry name" value="ABC_transporter_ATP-binding"/>
</dbReference>
<dbReference type="AlphaFoldDB" id="A0A4V2WNW7"/>
<comment type="similarity">
    <text evidence="1">Belongs to the ABC transporter superfamily.</text>
</comment>
<dbReference type="GO" id="GO:0016887">
    <property type="term" value="F:ATP hydrolysis activity"/>
    <property type="evidence" value="ECO:0007669"/>
    <property type="project" value="InterPro"/>
</dbReference>
<evidence type="ECO:0000256" key="3">
    <source>
        <dbReference type="ARBA" id="ARBA00022741"/>
    </source>
</evidence>